<dbReference type="RefSeq" id="WP_033244709.1">
    <property type="nucleotide sequence ID" value="NZ_JBIRUQ010000002.1"/>
</dbReference>
<dbReference type="InterPro" id="IPR036165">
    <property type="entry name" value="YefM-like_sf"/>
</dbReference>
<evidence type="ECO:0000256" key="2">
    <source>
        <dbReference type="RuleBase" id="RU362080"/>
    </source>
</evidence>
<name>A0ABW7TJ88_9NOCA</name>
<evidence type="ECO:0000313" key="4">
    <source>
        <dbReference type="Proteomes" id="UP001611263"/>
    </source>
</evidence>
<dbReference type="NCBIfam" id="TIGR01552">
    <property type="entry name" value="phd_fam"/>
    <property type="match status" value="1"/>
</dbReference>
<gene>
    <name evidence="3" type="ORF">ACH4WX_10275</name>
</gene>
<dbReference type="Gene3D" id="3.40.1620.10">
    <property type="entry name" value="YefM-like domain"/>
    <property type="match status" value="1"/>
</dbReference>
<evidence type="ECO:0000313" key="3">
    <source>
        <dbReference type="EMBL" id="MFI1461096.1"/>
    </source>
</evidence>
<comment type="function">
    <text evidence="2">Antitoxin component of a type II toxin-antitoxin (TA) system.</text>
</comment>
<dbReference type="SUPFAM" id="SSF143120">
    <property type="entry name" value="YefM-like"/>
    <property type="match status" value="1"/>
</dbReference>
<dbReference type="Pfam" id="PF02604">
    <property type="entry name" value="PhdYeFM_antitox"/>
    <property type="match status" value="1"/>
</dbReference>
<reference evidence="3 4" key="1">
    <citation type="submission" date="2024-10" db="EMBL/GenBank/DDBJ databases">
        <title>The Natural Products Discovery Center: Release of the First 8490 Sequenced Strains for Exploring Actinobacteria Biosynthetic Diversity.</title>
        <authorList>
            <person name="Kalkreuter E."/>
            <person name="Kautsar S.A."/>
            <person name="Yang D."/>
            <person name="Bader C.D."/>
            <person name="Teijaro C.N."/>
            <person name="Fluegel L."/>
            <person name="Davis C.M."/>
            <person name="Simpson J.R."/>
            <person name="Lauterbach L."/>
            <person name="Steele A.D."/>
            <person name="Gui C."/>
            <person name="Meng S."/>
            <person name="Li G."/>
            <person name="Viehrig K."/>
            <person name="Ye F."/>
            <person name="Su P."/>
            <person name="Kiefer A.F."/>
            <person name="Nichols A."/>
            <person name="Cepeda A.J."/>
            <person name="Yan W."/>
            <person name="Fan B."/>
            <person name="Jiang Y."/>
            <person name="Adhikari A."/>
            <person name="Zheng C.-J."/>
            <person name="Schuster L."/>
            <person name="Cowan T.M."/>
            <person name="Smanski M.J."/>
            <person name="Chevrette M.G."/>
            <person name="De Carvalho L.P.S."/>
            <person name="Shen B."/>
        </authorList>
    </citation>
    <scope>NUCLEOTIDE SEQUENCE [LARGE SCALE GENOMIC DNA]</scope>
    <source>
        <strain evidence="3 4">NPDC020568</strain>
    </source>
</reference>
<comment type="caution">
    <text evidence="3">The sequence shown here is derived from an EMBL/GenBank/DDBJ whole genome shotgun (WGS) entry which is preliminary data.</text>
</comment>
<dbReference type="InterPro" id="IPR006442">
    <property type="entry name" value="Antitoxin_Phd/YefM"/>
</dbReference>
<dbReference type="GeneID" id="93504239"/>
<evidence type="ECO:0000256" key="1">
    <source>
        <dbReference type="ARBA" id="ARBA00009981"/>
    </source>
</evidence>
<dbReference type="Proteomes" id="UP001611263">
    <property type="component" value="Unassembled WGS sequence"/>
</dbReference>
<protein>
    <recommendedName>
        <fullName evidence="2">Antitoxin</fullName>
    </recommendedName>
</protein>
<proteinExistence type="inferred from homology"/>
<organism evidence="3 4">
    <name type="scientific">Nocardia carnea</name>
    <dbReference type="NCBI Taxonomy" id="37328"/>
    <lineage>
        <taxon>Bacteria</taxon>
        <taxon>Bacillati</taxon>
        <taxon>Actinomycetota</taxon>
        <taxon>Actinomycetes</taxon>
        <taxon>Mycobacteriales</taxon>
        <taxon>Nocardiaceae</taxon>
        <taxon>Nocardia</taxon>
    </lineage>
</organism>
<accession>A0ABW7TJ88</accession>
<keyword evidence="4" id="KW-1185">Reference proteome</keyword>
<sequence length="91" mass="10655">MRTITQREFRNNSAQIMDAVAAGETVRVTRNGVEVAEVRPVPTRRRLTAGELIRRHRNLPAIDYAEMRREADEFFGNEDRIGDDEIWDRNR</sequence>
<dbReference type="EMBL" id="JBIRUQ010000002">
    <property type="protein sequence ID" value="MFI1461096.1"/>
    <property type="molecule type" value="Genomic_DNA"/>
</dbReference>
<comment type="similarity">
    <text evidence="1 2">Belongs to the phD/YefM antitoxin family.</text>
</comment>